<keyword evidence="3" id="KW-1185">Reference proteome</keyword>
<dbReference type="SUPFAM" id="SSF53067">
    <property type="entry name" value="Actin-like ATPase domain"/>
    <property type="match status" value="2"/>
</dbReference>
<dbReference type="InterPro" id="IPR004000">
    <property type="entry name" value="Actin"/>
</dbReference>
<evidence type="ECO:0000256" key="1">
    <source>
        <dbReference type="RuleBase" id="RU000487"/>
    </source>
</evidence>
<dbReference type="Pfam" id="PF00022">
    <property type="entry name" value="Actin"/>
    <property type="match status" value="2"/>
</dbReference>
<accession>A0ABR2HEE7</accession>
<protein>
    <recommendedName>
        <fullName evidence="4">Actin</fullName>
    </recommendedName>
</protein>
<evidence type="ECO:0000313" key="3">
    <source>
        <dbReference type="Proteomes" id="UP001470230"/>
    </source>
</evidence>
<dbReference type="InterPro" id="IPR043129">
    <property type="entry name" value="ATPase_NBD"/>
</dbReference>
<name>A0ABR2HEE7_9EUKA</name>
<dbReference type="PRINTS" id="PR00190">
    <property type="entry name" value="ACTIN"/>
</dbReference>
<evidence type="ECO:0008006" key="4">
    <source>
        <dbReference type="Google" id="ProtNLM"/>
    </source>
</evidence>
<reference evidence="2 3" key="1">
    <citation type="submission" date="2024-04" db="EMBL/GenBank/DDBJ databases">
        <title>Tritrichomonas musculus Genome.</title>
        <authorList>
            <person name="Alves-Ferreira E."/>
            <person name="Grigg M."/>
            <person name="Lorenzi H."/>
            <person name="Galac M."/>
        </authorList>
    </citation>
    <scope>NUCLEOTIDE SEQUENCE [LARGE SCALE GENOMIC DNA]</scope>
    <source>
        <strain evidence="2 3">EAF2021</strain>
    </source>
</reference>
<evidence type="ECO:0000313" key="2">
    <source>
        <dbReference type="EMBL" id="KAK8845801.1"/>
    </source>
</evidence>
<comment type="caution">
    <text evidence="2">The sequence shown here is derived from an EMBL/GenBank/DDBJ whole genome shotgun (WGS) entry which is preliminary data.</text>
</comment>
<comment type="similarity">
    <text evidence="1">Belongs to the actin family.</text>
</comment>
<sequence>MVTDWDYMEKIWYHTFYNELRVDPAEHPVLLTEVSKDNRRNREKMIQILFETFDVPSFYVCMQSVLSLSPLGRTTEIVCEIDGSSNQVVPIFENCVINKAIRKSLMSVRDIKAKCTYVALDYDSELQKVKHSSECDITYNLPDGNVITINDQRFRCPELLFKPLKNGFELDGIDQTIYNSIMKCNIGARKDFYSNIFLYGGCTLFEGLPERIEKEINIYILAPPTIKTKVFAPQERKYSAWIGGSIFASLPDFPNRVIITQDEYNQKCF</sequence>
<gene>
    <name evidence="2" type="ORF">M9Y10_020722</name>
</gene>
<dbReference type="SMART" id="SM00268">
    <property type="entry name" value="ACTIN"/>
    <property type="match status" value="1"/>
</dbReference>
<dbReference type="Gene3D" id="3.90.640.10">
    <property type="entry name" value="Actin, Chain A, domain 4"/>
    <property type="match status" value="1"/>
</dbReference>
<dbReference type="PANTHER" id="PTHR11937">
    <property type="entry name" value="ACTIN"/>
    <property type="match status" value="1"/>
</dbReference>
<organism evidence="2 3">
    <name type="scientific">Tritrichomonas musculus</name>
    <dbReference type="NCBI Taxonomy" id="1915356"/>
    <lineage>
        <taxon>Eukaryota</taxon>
        <taxon>Metamonada</taxon>
        <taxon>Parabasalia</taxon>
        <taxon>Tritrichomonadida</taxon>
        <taxon>Tritrichomonadidae</taxon>
        <taxon>Tritrichomonas</taxon>
    </lineage>
</organism>
<dbReference type="Gene3D" id="3.30.420.40">
    <property type="match status" value="2"/>
</dbReference>
<dbReference type="Proteomes" id="UP001470230">
    <property type="component" value="Unassembled WGS sequence"/>
</dbReference>
<proteinExistence type="inferred from homology"/>
<dbReference type="EMBL" id="JAPFFF010000030">
    <property type="protein sequence ID" value="KAK8845801.1"/>
    <property type="molecule type" value="Genomic_DNA"/>
</dbReference>